<dbReference type="STRING" id="5786.F0Z9I0"/>
<feature type="domain" description="Calponin-homology (CH)" evidence="1">
    <location>
        <begin position="25"/>
        <end position="128"/>
    </location>
</feature>
<accession>F0Z9I0</accession>
<dbReference type="OrthoDB" id="17088at2759"/>
<dbReference type="Proteomes" id="UP000001064">
    <property type="component" value="Unassembled WGS sequence"/>
</dbReference>
<dbReference type="PRINTS" id="PR00888">
    <property type="entry name" value="SM22CALPONIN"/>
</dbReference>
<name>F0Z9I0_DICPU</name>
<dbReference type="EMBL" id="GL870958">
    <property type="protein sequence ID" value="EGC39412.1"/>
    <property type="molecule type" value="Genomic_DNA"/>
</dbReference>
<dbReference type="GeneID" id="10509967"/>
<keyword evidence="3" id="KW-1185">Reference proteome</keyword>
<dbReference type="KEGG" id="dpp:DICPUDRAFT_147823"/>
<protein>
    <recommendedName>
        <fullName evidence="1">Calponin-homology (CH) domain-containing protein</fullName>
    </recommendedName>
</protein>
<dbReference type="InParanoid" id="F0Z9I0"/>
<dbReference type="SMART" id="SM00033">
    <property type="entry name" value="CH"/>
    <property type="match status" value="1"/>
</dbReference>
<dbReference type="AlphaFoldDB" id="F0Z9I0"/>
<gene>
    <name evidence="2" type="ORF">DICPUDRAFT_147823</name>
</gene>
<dbReference type="VEuPathDB" id="AmoebaDB:DICPUDRAFT_147823"/>
<proteinExistence type="predicted"/>
<dbReference type="PANTHER" id="PTHR47385:SF14">
    <property type="entry name" value="TRANSGELIN"/>
    <property type="match status" value="1"/>
</dbReference>
<dbReference type="InterPro" id="IPR036872">
    <property type="entry name" value="CH_dom_sf"/>
</dbReference>
<dbReference type="eggNOG" id="KOG2046">
    <property type="taxonomic scope" value="Eukaryota"/>
</dbReference>
<reference evidence="3" key="1">
    <citation type="journal article" date="2011" name="Genome Biol.">
        <title>Comparative genomics of the social amoebae Dictyostelium discoideum and Dictyostelium purpureum.</title>
        <authorList>
            <consortium name="US DOE Joint Genome Institute (JGI-PGF)"/>
            <person name="Sucgang R."/>
            <person name="Kuo A."/>
            <person name="Tian X."/>
            <person name="Salerno W."/>
            <person name="Parikh A."/>
            <person name="Feasley C.L."/>
            <person name="Dalin E."/>
            <person name="Tu H."/>
            <person name="Huang E."/>
            <person name="Barry K."/>
            <person name="Lindquist E."/>
            <person name="Shapiro H."/>
            <person name="Bruce D."/>
            <person name="Schmutz J."/>
            <person name="Salamov A."/>
            <person name="Fey P."/>
            <person name="Gaudet P."/>
            <person name="Anjard C."/>
            <person name="Babu M.M."/>
            <person name="Basu S."/>
            <person name="Bushmanova Y."/>
            <person name="van der Wel H."/>
            <person name="Katoh-Kurasawa M."/>
            <person name="Dinh C."/>
            <person name="Coutinho P.M."/>
            <person name="Saito T."/>
            <person name="Elias M."/>
            <person name="Schaap P."/>
            <person name="Kay R.R."/>
            <person name="Henrissat B."/>
            <person name="Eichinger L."/>
            <person name="Rivero F."/>
            <person name="Putnam N.H."/>
            <person name="West C.M."/>
            <person name="Loomis W.F."/>
            <person name="Chisholm R.L."/>
            <person name="Shaulsky G."/>
            <person name="Strassmann J.E."/>
            <person name="Queller D.C."/>
            <person name="Kuspa A."/>
            <person name="Grigoriev I.V."/>
        </authorList>
    </citation>
    <scope>NUCLEOTIDE SEQUENCE [LARGE SCALE GENOMIC DNA]</scope>
    <source>
        <strain evidence="3">QSDP1</strain>
    </source>
</reference>
<dbReference type="InterPro" id="IPR001715">
    <property type="entry name" value="CH_dom"/>
</dbReference>
<dbReference type="PANTHER" id="PTHR47385">
    <property type="entry name" value="CALPONIN"/>
    <property type="match status" value="1"/>
</dbReference>
<dbReference type="OMA" id="KWLMDGI"/>
<organism evidence="2 3">
    <name type="scientific">Dictyostelium purpureum</name>
    <name type="common">Slime mold</name>
    <dbReference type="NCBI Taxonomy" id="5786"/>
    <lineage>
        <taxon>Eukaryota</taxon>
        <taxon>Amoebozoa</taxon>
        <taxon>Evosea</taxon>
        <taxon>Eumycetozoa</taxon>
        <taxon>Dictyostelia</taxon>
        <taxon>Dictyosteliales</taxon>
        <taxon>Dictyosteliaceae</taxon>
        <taxon>Dictyostelium</taxon>
    </lineage>
</organism>
<dbReference type="PROSITE" id="PS50021">
    <property type="entry name" value="CH"/>
    <property type="match status" value="1"/>
</dbReference>
<dbReference type="InterPro" id="IPR050606">
    <property type="entry name" value="Calponin-like"/>
</dbReference>
<evidence type="ECO:0000313" key="2">
    <source>
        <dbReference type="EMBL" id="EGC39412.1"/>
    </source>
</evidence>
<dbReference type="Pfam" id="PF00307">
    <property type="entry name" value="CH"/>
    <property type="match status" value="1"/>
</dbReference>
<dbReference type="RefSeq" id="XP_003284086.1">
    <property type="nucleotide sequence ID" value="XM_003284038.1"/>
</dbReference>
<dbReference type="SUPFAM" id="SSF47576">
    <property type="entry name" value="Calponin-homology domain, CH-domain"/>
    <property type="match status" value="1"/>
</dbReference>
<evidence type="ECO:0000313" key="3">
    <source>
        <dbReference type="Proteomes" id="UP000001064"/>
    </source>
</evidence>
<sequence>MQHPSDYHFGLDADLDAKKKALYDKGLEADIKQWIESTIGESLGSDFIAALQSGVILCKLGNKIKPGSCKSSPSKAPFIQMENINSFLNFCKGLGVATTDLFMTVDLFETKNPNQVLQGLSAVKRIVTGAKPAPVKSA</sequence>
<dbReference type="Gene3D" id="1.10.418.10">
    <property type="entry name" value="Calponin-like domain"/>
    <property type="match status" value="1"/>
</dbReference>
<evidence type="ECO:0000259" key="1">
    <source>
        <dbReference type="PROSITE" id="PS50021"/>
    </source>
</evidence>
<dbReference type="InterPro" id="IPR003096">
    <property type="entry name" value="SM22_calponin"/>
</dbReference>
<dbReference type="FunCoup" id="F0Z9I0">
    <property type="interactions" value="6"/>
</dbReference>